<dbReference type="SUPFAM" id="SSF55729">
    <property type="entry name" value="Acyl-CoA N-acyltransferases (Nat)"/>
    <property type="match status" value="1"/>
</dbReference>
<feature type="domain" description="N-acetyltransferase" evidence="1">
    <location>
        <begin position="95"/>
        <end position="222"/>
    </location>
</feature>
<evidence type="ECO:0000313" key="3">
    <source>
        <dbReference type="Proteomes" id="UP000677152"/>
    </source>
</evidence>
<dbReference type="InterPro" id="IPR000182">
    <property type="entry name" value="GNAT_dom"/>
</dbReference>
<reference evidence="2" key="1">
    <citation type="submission" date="2021-04" db="EMBL/GenBank/DDBJ databases">
        <title>Genomic sequence of Actinosynnema pretiosum subsp. pretiosum ATCC 31280 (C-14919).</title>
        <authorList>
            <person name="Bai L."/>
            <person name="Wang X."/>
            <person name="Xiao Y."/>
        </authorList>
    </citation>
    <scope>NUCLEOTIDE SEQUENCE</scope>
    <source>
        <strain evidence="2">ATCC 31280</strain>
    </source>
</reference>
<proteinExistence type="predicted"/>
<dbReference type="GO" id="GO:0016747">
    <property type="term" value="F:acyltransferase activity, transferring groups other than amino-acyl groups"/>
    <property type="evidence" value="ECO:0007669"/>
    <property type="project" value="InterPro"/>
</dbReference>
<evidence type="ECO:0000259" key="1">
    <source>
        <dbReference type="PROSITE" id="PS51186"/>
    </source>
</evidence>
<gene>
    <name evidence="2" type="ORF">KCV87_03290</name>
</gene>
<organism evidence="2 3">
    <name type="scientific">Actinosynnema pretiosum subsp. pretiosum</name>
    <dbReference type="NCBI Taxonomy" id="103721"/>
    <lineage>
        <taxon>Bacteria</taxon>
        <taxon>Bacillati</taxon>
        <taxon>Actinomycetota</taxon>
        <taxon>Actinomycetes</taxon>
        <taxon>Pseudonocardiales</taxon>
        <taxon>Pseudonocardiaceae</taxon>
        <taxon>Actinosynnema</taxon>
    </lineage>
</organism>
<evidence type="ECO:0000313" key="2">
    <source>
        <dbReference type="EMBL" id="QUF07722.1"/>
    </source>
</evidence>
<sequence>MAAVPDDLTRRWERGWSACRGWTRQPEERGALRVLLGLPGRHRELIALRLSPELAAEVAAADEPTWLTVPTDHPTEAARTLAEAGLHVRPTREHLMTRPLADHPAPLLPPGYHPLVTVTDAAVLRVELRHPDTAATAATTTAAASGQAALVDGDAVFDRVETAPRHRRKGLGSAVMALLSAEAVTRGATRGVLMATPDGHALYTALGWSTAAEVVIAANEPG</sequence>
<dbReference type="CDD" id="cd04301">
    <property type="entry name" value="NAT_SF"/>
    <property type="match status" value="1"/>
</dbReference>
<dbReference type="InterPro" id="IPR016181">
    <property type="entry name" value="Acyl_CoA_acyltransferase"/>
</dbReference>
<dbReference type="Gene3D" id="3.40.630.30">
    <property type="match status" value="1"/>
</dbReference>
<dbReference type="PROSITE" id="PS51186">
    <property type="entry name" value="GNAT"/>
    <property type="match status" value="1"/>
</dbReference>
<dbReference type="EMBL" id="CP073249">
    <property type="protein sequence ID" value="QUF07722.1"/>
    <property type="molecule type" value="Genomic_DNA"/>
</dbReference>
<dbReference type="Proteomes" id="UP000677152">
    <property type="component" value="Chromosome"/>
</dbReference>
<name>A0AA45LDG9_9PSEU</name>
<accession>A0AA45LDG9</accession>
<protein>
    <submittedName>
        <fullName evidence="2">GNAT family N-acetyltransferase</fullName>
    </submittedName>
</protein>
<dbReference type="AlphaFoldDB" id="A0AA45LDG9"/>
<dbReference type="Pfam" id="PF00583">
    <property type="entry name" value="Acetyltransf_1"/>
    <property type="match status" value="1"/>
</dbReference>